<dbReference type="Pfam" id="PF07992">
    <property type="entry name" value="Pyr_redox_2"/>
    <property type="match status" value="1"/>
</dbReference>
<keyword evidence="8" id="KW-0812">Transmembrane</keyword>
<evidence type="ECO:0000256" key="3">
    <source>
        <dbReference type="ARBA" id="ARBA00022630"/>
    </source>
</evidence>
<evidence type="ECO:0000256" key="4">
    <source>
        <dbReference type="ARBA" id="ARBA00022827"/>
    </source>
</evidence>
<evidence type="ECO:0000256" key="8">
    <source>
        <dbReference type="SAM" id="Phobius"/>
    </source>
</evidence>
<dbReference type="InterPro" id="IPR023753">
    <property type="entry name" value="FAD/NAD-binding_dom"/>
</dbReference>
<dbReference type="InterPro" id="IPR036188">
    <property type="entry name" value="FAD/NAD-bd_sf"/>
</dbReference>
<dbReference type="OrthoDB" id="9781621at2"/>
<feature type="transmembrane region" description="Helical" evidence="8">
    <location>
        <begin position="544"/>
        <end position="564"/>
    </location>
</feature>
<gene>
    <name evidence="10" type="ORF">IV64_GL002345</name>
</gene>
<organism evidence="10 11">
    <name type="scientific">Lactiplantibacillus xiangfangensis</name>
    <dbReference type="NCBI Taxonomy" id="942150"/>
    <lineage>
        <taxon>Bacteria</taxon>
        <taxon>Bacillati</taxon>
        <taxon>Bacillota</taxon>
        <taxon>Bacilli</taxon>
        <taxon>Lactobacillales</taxon>
        <taxon>Lactobacillaceae</taxon>
        <taxon>Lactiplantibacillus</taxon>
    </lineage>
</organism>
<dbReference type="PATRIC" id="fig|942150.3.peg.2452"/>
<sequence>MAKKNIVVVGAGFAGVYATKKLSKHFKKNADVEITLIDRHSYFTYMTELHEVATERVEPGHIQYDLQRLFARRKNVRLVTDTVTGVDKEKQVVTTKNGSYQYDQLLISLGGESNDFGTPGVKEHGFELWSFEQAMALRAHLAAIIRRGAAELDPAKRKAMLTFTVCGSGFTGSELIGELIEYRDVLAKENKLDPSEITLQLVEAAPTIINMLNRTQAGKAEAYMTKHGVDIMTNSMITEVAADHVNLKGKDPIPTYTLIWTAGVRANSVVKNFGIETNPRGGRLLANEFMQAKDTKNVFLAGDSTSYQEPDQPRPVPQIVQGAEETAAKAVEGIIKNVDGSSKEIKPFKGAYQASVDSIGSKYAVAQVMDNWNVSGFIAVLLKHAINWLYYCQIFSGYYLFQYFMNEFFRTRNGRNLGRGWISRAGNVLWSVPLRFFYGAMWLWDCWTKVQGSESWFTDKLRLPFSWLQAAATSGASQATKAAATSGASEAASSTAKAAKGVFSLSYMYGKEPLMVFDKMPHWFESVTKVFVPNMGMALFFQKFMTCVEIVIALCIFFGLFSWLANAITIGLVVVFCLSGMFYWVNIWMVFVALALMNGSGRTFGLDYWVVPWMQKHLGHWWYGNVRSHYDAVKTR</sequence>
<proteinExistence type="inferred from homology"/>
<accession>A0A0R2MIF0</accession>
<keyword evidence="8" id="KW-0472">Membrane</keyword>
<evidence type="ECO:0000256" key="7">
    <source>
        <dbReference type="ARBA" id="ARBA00047599"/>
    </source>
</evidence>
<keyword evidence="4" id="KW-0274">FAD</keyword>
<evidence type="ECO:0000256" key="1">
    <source>
        <dbReference type="ARBA" id="ARBA00005272"/>
    </source>
</evidence>
<dbReference type="PANTHER" id="PTHR43706:SF47">
    <property type="entry name" value="EXTERNAL NADH-UBIQUINONE OXIDOREDUCTASE 1, MITOCHONDRIAL-RELATED"/>
    <property type="match status" value="1"/>
</dbReference>
<reference evidence="10 11" key="1">
    <citation type="journal article" date="2015" name="Genome Announc.">
        <title>Expanding the biotechnology potential of lactobacilli through comparative genomics of 213 strains and associated genera.</title>
        <authorList>
            <person name="Sun Z."/>
            <person name="Harris H.M."/>
            <person name="McCann A."/>
            <person name="Guo C."/>
            <person name="Argimon S."/>
            <person name="Zhang W."/>
            <person name="Yang X."/>
            <person name="Jeffery I.B."/>
            <person name="Cooney J.C."/>
            <person name="Kagawa T.F."/>
            <person name="Liu W."/>
            <person name="Song Y."/>
            <person name="Salvetti E."/>
            <person name="Wrobel A."/>
            <person name="Rasinkangas P."/>
            <person name="Parkhill J."/>
            <person name="Rea M.C."/>
            <person name="O'Sullivan O."/>
            <person name="Ritari J."/>
            <person name="Douillard F.P."/>
            <person name="Paul Ross R."/>
            <person name="Yang R."/>
            <person name="Briner A.E."/>
            <person name="Felis G.E."/>
            <person name="de Vos W.M."/>
            <person name="Barrangou R."/>
            <person name="Klaenhammer T.R."/>
            <person name="Caufield P.W."/>
            <person name="Cui Y."/>
            <person name="Zhang H."/>
            <person name="O'Toole P.W."/>
        </authorList>
    </citation>
    <scope>NUCLEOTIDE SEQUENCE [LARGE SCALE GENOMIC DNA]</scope>
    <source>
        <strain evidence="10 11">LMG 26013</strain>
    </source>
</reference>
<evidence type="ECO:0000256" key="5">
    <source>
        <dbReference type="ARBA" id="ARBA00023002"/>
    </source>
</evidence>
<comment type="similarity">
    <text evidence="1">Belongs to the NADH dehydrogenase family.</text>
</comment>
<dbReference type="EC" id="1.6.5.9" evidence="2"/>
<dbReference type="SUPFAM" id="SSF51905">
    <property type="entry name" value="FAD/NAD(P)-binding domain"/>
    <property type="match status" value="2"/>
</dbReference>
<evidence type="ECO:0000256" key="6">
    <source>
        <dbReference type="ARBA" id="ARBA00023027"/>
    </source>
</evidence>
<keyword evidence="6" id="KW-0520">NAD</keyword>
<dbReference type="Gene3D" id="3.50.50.100">
    <property type="match status" value="1"/>
</dbReference>
<dbReference type="PANTHER" id="PTHR43706">
    <property type="entry name" value="NADH DEHYDROGENASE"/>
    <property type="match status" value="1"/>
</dbReference>
<dbReference type="EMBL" id="JQCL01000055">
    <property type="protein sequence ID" value="KRO11517.1"/>
    <property type="molecule type" value="Genomic_DNA"/>
</dbReference>
<keyword evidence="8" id="KW-1133">Transmembrane helix</keyword>
<feature type="transmembrane region" description="Helical" evidence="8">
    <location>
        <begin position="570"/>
        <end position="596"/>
    </location>
</feature>
<dbReference type="Proteomes" id="UP000051783">
    <property type="component" value="Unassembled WGS sequence"/>
</dbReference>
<dbReference type="RefSeq" id="WP_057706076.1">
    <property type="nucleotide sequence ID" value="NZ_JQCL01000055.1"/>
</dbReference>
<evidence type="ECO:0000259" key="9">
    <source>
        <dbReference type="Pfam" id="PF07992"/>
    </source>
</evidence>
<name>A0A0R2MIF0_9LACO</name>
<protein>
    <recommendedName>
        <fullName evidence="2">NADH:ubiquinone reductase (non-electrogenic)</fullName>
        <ecNumber evidence="2">1.6.5.9</ecNumber>
    </recommendedName>
</protein>
<evidence type="ECO:0000256" key="2">
    <source>
        <dbReference type="ARBA" id="ARBA00012637"/>
    </source>
</evidence>
<dbReference type="AlphaFoldDB" id="A0A0R2MIF0"/>
<comment type="catalytic activity">
    <reaction evidence="7">
        <text>a quinone + NADH + H(+) = a quinol + NAD(+)</text>
        <dbReference type="Rhea" id="RHEA:46160"/>
        <dbReference type="ChEBI" id="CHEBI:15378"/>
        <dbReference type="ChEBI" id="CHEBI:24646"/>
        <dbReference type="ChEBI" id="CHEBI:57540"/>
        <dbReference type="ChEBI" id="CHEBI:57945"/>
        <dbReference type="ChEBI" id="CHEBI:132124"/>
        <dbReference type="EC" id="1.6.5.9"/>
    </reaction>
</comment>
<evidence type="ECO:0000313" key="10">
    <source>
        <dbReference type="EMBL" id="KRO11517.1"/>
    </source>
</evidence>
<evidence type="ECO:0000313" key="11">
    <source>
        <dbReference type="Proteomes" id="UP000051783"/>
    </source>
</evidence>
<comment type="caution">
    <text evidence="10">The sequence shown here is derived from an EMBL/GenBank/DDBJ whole genome shotgun (WGS) entry which is preliminary data.</text>
</comment>
<keyword evidence="5" id="KW-0560">Oxidoreductase</keyword>
<feature type="domain" description="FAD/NAD(P)-binding" evidence="9">
    <location>
        <begin position="5"/>
        <end position="325"/>
    </location>
</feature>
<keyword evidence="11" id="KW-1185">Reference proteome</keyword>
<keyword evidence="3" id="KW-0285">Flavoprotein</keyword>
<dbReference type="STRING" id="942150.IV64_GL002345"/>
<dbReference type="InterPro" id="IPR045024">
    <property type="entry name" value="NDH-2"/>
</dbReference>
<dbReference type="GO" id="GO:0050136">
    <property type="term" value="F:NADH dehydrogenase (quinone) (non-electrogenic) activity"/>
    <property type="evidence" value="ECO:0007669"/>
    <property type="project" value="UniProtKB-EC"/>
</dbReference>